<dbReference type="SUPFAM" id="SSF57850">
    <property type="entry name" value="RING/U-box"/>
    <property type="match status" value="1"/>
</dbReference>
<keyword evidence="5" id="KW-0833">Ubl conjugation pathway</keyword>
<evidence type="ECO:0000313" key="12">
    <source>
        <dbReference type="Proteomes" id="UP000815325"/>
    </source>
</evidence>
<feature type="repeat" description="ANK" evidence="8">
    <location>
        <begin position="231"/>
        <end position="259"/>
    </location>
</feature>
<feature type="repeat" description="ANK" evidence="8">
    <location>
        <begin position="198"/>
        <end position="230"/>
    </location>
</feature>
<dbReference type="Pfam" id="PF00023">
    <property type="entry name" value="Ank"/>
    <property type="match status" value="1"/>
</dbReference>
<feature type="region of interest" description="Disordered" evidence="9">
    <location>
        <begin position="502"/>
        <end position="525"/>
    </location>
</feature>
<dbReference type="Proteomes" id="UP000815325">
    <property type="component" value="Unassembled WGS sequence"/>
</dbReference>
<dbReference type="InterPro" id="IPR002110">
    <property type="entry name" value="Ankyrin_rpt"/>
</dbReference>
<accession>A0ABQ7GAS2</accession>
<dbReference type="InterPro" id="IPR051631">
    <property type="entry name" value="Ankyrin-KH/SAM_domain"/>
</dbReference>
<keyword evidence="2" id="KW-0479">Metal-binding</keyword>
<evidence type="ECO:0000256" key="7">
    <source>
        <dbReference type="ARBA" id="ARBA00023043"/>
    </source>
</evidence>
<dbReference type="SMART" id="SM00248">
    <property type="entry name" value="ANK"/>
    <property type="match status" value="13"/>
</dbReference>
<feature type="repeat" description="ANK" evidence="8">
    <location>
        <begin position="326"/>
        <end position="358"/>
    </location>
</feature>
<reference evidence="11" key="1">
    <citation type="submission" date="2017-08" db="EMBL/GenBank/DDBJ databases">
        <authorList>
            <person name="Polle J.E."/>
            <person name="Barry K."/>
            <person name="Cushman J."/>
            <person name="Schmutz J."/>
            <person name="Tran D."/>
            <person name="Hathwaick L.T."/>
            <person name="Yim W.C."/>
            <person name="Jenkins J."/>
            <person name="Mckie-Krisberg Z.M."/>
            <person name="Prochnik S."/>
            <person name="Lindquist E."/>
            <person name="Dockter R.B."/>
            <person name="Adam C."/>
            <person name="Molina H."/>
            <person name="Bunkerborg J."/>
            <person name="Jin E."/>
            <person name="Buchheim M."/>
            <person name="Magnuson J."/>
        </authorList>
    </citation>
    <scope>NUCLEOTIDE SEQUENCE</scope>
    <source>
        <strain evidence="11">CCAP 19/18</strain>
    </source>
</reference>
<evidence type="ECO:0000256" key="6">
    <source>
        <dbReference type="ARBA" id="ARBA00022833"/>
    </source>
</evidence>
<comment type="caution">
    <text evidence="11">The sequence shown here is derived from an EMBL/GenBank/DDBJ whole genome shotgun (WGS) entry which is preliminary data.</text>
</comment>
<keyword evidence="7 8" id="KW-0040">ANK repeat</keyword>
<evidence type="ECO:0000256" key="5">
    <source>
        <dbReference type="ARBA" id="ARBA00022786"/>
    </source>
</evidence>
<dbReference type="PROSITE" id="PS50088">
    <property type="entry name" value="ANK_REPEAT"/>
    <property type="match status" value="9"/>
</dbReference>
<dbReference type="EMBL" id="MU069931">
    <property type="protein sequence ID" value="KAF5831653.1"/>
    <property type="molecule type" value="Genomic_DNA"/>
</dbReference>
<feature type="repeat" description="ANK" evidence="8">
    <location>
        <begin position="359"/>
        <end position="391"/>
    </location>
</feature>
<dbReference type="Gene3D" id="1.25.40.20">
    <property type="entry name" value="Ankyrin repeat-containing domain"/>
    <property type="match status" value="6"/>
</dbReference>
<feature type="repeat" description="ANK" evidence="8">
    <location>
        <begin position="392"/>
        <end position="424"/>
    </location>
</feature>
<feature type="repeat" description="ANK" evidence="8">
    <location>
        <begin position="132"/>
        <end position="164"/>
    </location>
</feature>
<sequence>MADEDLDALLHEASRRGQTARVKELLDCGAAVDKTSENGWTSLHKACRSGHTDVIRLLLSRGADLEKTKHDGYTGLHLACLNGHKDAVLLLLNRGAAVDRKNRAEKTALDLAKEENETAVVSLLESKIQDTDLEASLRIACGRGHTDTARQLLDRGAAVDGADEDGKTPLHRACDDGHQGTAQLLLDRGAAVDSLTEDGWTPLHFACRDGTAPVVELLLSHSAATNAAKDDGYTPLHLASLNRHRDAVQLLLNHKAAVDKKCCAGKTPLDLAKQKNETAVIELLENHMDTDKVLEASLCTACSNGDTDTARQLLDRGAAVNGTDETGWTALHHASDDGHNEAVQLLLDRWASIDKPNNNGWTPLHFSSRSGRTDVIQLLLSRGAAPDKDKNDGYTPLHLACLNGREDAVQVLLDHGAAVDKTCKAGKTPLDLAKEEDETVVIQLLLSKMGHTSLAAETASEILEQQLQQQQQLTEQLAQKDHQLQDLCQQLAEKDRELAQLRTSPSEGLAKHPPTPSDDLLKHPPVRAHGQKECMVCMDTIPGGSIICMQKGCNMVMCQDCATEMCSVRMRSSGSEGNSNGELMCKGCSPSHSILPATIARTVPSAVFQGLQAKLSREPVHGSWRAFMARNCPECQNTAAMAAGVPFFMCTSVPCSSKQNLFCIFCQATWTSGHVCAAPIDIRTVEDMLRQEAAATDDSQLQNVLVRPCPRCPVRICTKDPDACYHMTCAHCDLQYCGVCQYIKNSDGWWSGDHTCVDSDSIYMRSEARRQAVLSAYQEALA</sequence>
<evidence type="ECO:0000259" key="10">
    <source>
        <dbReference type="PROSITE" id="PS51873"/>
    </source>
</evidence>
<keyword evidence="12" id="KW-1185">Reference proteome</keyword>
<dbReference type="PRINTS" id="PR01415">
    <property type="entry name" value="ANKYRIN"/>
</dbReference>
<dbReference type="SUPFAM" id="SSF48403">
    <property type="entry name" value="Ankyrin repeat"/>
    <property type="match status" value="2"/>
</dbReference>
<protein>
    <submittedName>
        <fullName evidence="11">Ankyrin repeat-containing domain protein</fullName>
    </submittedName>
</protein>
<proteinExistence type="predicted"/>
<dbReference type="InterPro" id="IPR044066">
    <property type="entry name" value="TRIAD_supradom"/>
</dbReference>
<keyword evidence="6" id="KW-0862">Zinc</keyword>
<keyword evidence="3" id="KW-0677">Repeat</keyword>
<feature type="repeat" description="ANK" evidence="8">
    <location>
        <begin position="71"/>
        <end position="103"/>
    </location>
</feature>
<dbReference type="PROSITE" id="PS51873">
    <property type="entry name" value="TRIAD"/>
    <property type="match status" value="1"/>
</dbReference>
<name>A0ABQ7GAS2_DUNSA</name>
<feature type="repeat" description="ANK" evidence="8">
    <location>
        <begin position="38"/>
        <end position="70"/>
    </location>
</feature>
<evidence type="ECO:0000256" key="3">
    <source>
        <dbReference type="ARBA" id="ARBA00022737"/>
    </source>
</evidence>
<feature type="repeat" description="ANK" evidence="8">
    <location>
        <begin position="165"/>
        <end position="197"/>
    </location>
</feature>
<dbReference type="PANTHER" id="PTHR23206">
    <property type="entry name" value="MASK PROTEIN"/>
    <property type="match status" value="1"/>
</dbReference>
<dbReference type="InterPro" id="IPR036770">
    <property type="entry name" value="Ankyrin_rpt-contain_sf"/>
</dbReference>
<keyword evidence="4" id="KW-0863">Zinc-finger</keyword>
<organism evidence="11 12">
    <name type="scientific">Dunaliella salina</name>
    <name type="common">Green alga</name>
    <name type="synonym">Protococcus salinus</name>
    <dbReference type="NCBI Taxonomy" id="3046"/>
    <lineage>
        <taxon>Eukaryota</taxon>
        <taxon>Viridiplantae</taxon>
        <taxon>Chlorophyta</taxon>
        <taxon>core chlorophytes</taxon>
        <taxon>Chlorophyceae</taxon>
        <taxon>CS clade</taxon>
        <taxon>Chlamydomonadales</taxon>
        <taxon>Dunaliellaceae</taxon>
        <taxon>Dunaliella</taxon>
    </lineage>
</organism>
<gene>
    <name evidence="11" type="ORF">DUNSADRAFT_12757</name>
</gene>
<evidence type="ECO:0000313" key="11">
    <source>
        <dbReference type="EMBL" id="KAF5831653.1"/>
    </source>
</evidence>
<dbReference type="Pfam" id="PF12796">
    <property type="entry name" value="Ank_2"/>
    <property type="match status" value="3"/>
</dbReference>
<keyword evidence="1" id="KW-0808">Transferase</keyword>
<feature type="domain" description="RING-type" evidence="10">
    <location>
        <begin position="530"/>
        <end position="760"/>
    </location>
</feature>
<evidence type="ECO:0000256" key="1">
    <source>
        <dbReference type="ARBA" id="ARBA00022679"/>
    </source>
</evidence>
<dbReference type="PANTHER" id="PTHR23206:SF7">
    <property type="entry name" value="PROTEIN KINASE DOMAIN-CONTAINING PROTEIN"/>
    <property type="match status" value="1"/>
</dbReference>
<evidence type="ECO:0000256" key="9">
    <source>
        <dbReference type="SAM" id="MobiDB-lite"/>
    </source>
</evidence>
<dbReference type="PROSITE" id="PS50297">
    <property type="entry name" value="ANK_REP_REGION"/>
    <property type="match status" value="8"/>
</dbReference>
<evidence type="ECO:0000256" key="4">
    <source>
        <dbReference type="ARBA" id="ARBA00022771"/>
    </source>
</evidence>
<evidence type="ECO:0000256" key="8">
    <source>
        <dbReference type="PROSITE-ProRule" id="PRU00023"/>
    </source>
</evidence>
<evidence type="ECO:0000256" key="2">
    <source>
        <dbReference type="ARBA" id="ARBA00022723"/>
    </source>
</evidence>